<proteinExistence type="predicted"/>
<gene>
    <name evidence="2" type="ORF">E2C01_026044</name>
</gene>
<dbReference type="AlphaFoldDB" id="A0A5B7EHS7"/>
<sequence length="179" mass="19380">MSHRLSRSGAIPAPALGRRRRPPAHPPTAAATLTWGPHSADARFGASPSSQTLVAADGKKIKCQKYFTLISTILPGEATLHWRRGSYSLQTTVPRAAPEGWFGNCVARTRRPGLSAALAAQRLALTRTLSLRHPGRGSSTNLDPIRSTDPIRDQDTSLIVEPRGPIYISRHAATRIHSK</sequence>
<evidence type="ECO:0000313" key="2">
    <source>
        <dbReference type="EMBL" id="MPC32716.1"/>
    </source>
</evidence>
<keyword evidence="3" id="KW-1185">Reference proteome</keyword>
<dbReference type="EMBL" id="VSRR010002680">
    <property type="protein sequence ID" value="MPC32716.1"/>
    <property type="molecule type" value="Genomic_DNA"/>
</dbReference>
<reference evidence="2 3" key="1">
    <citation type="submission" date="2019-05" db="EMBL/GenBank/DDBJ databases">
        <title>Another draft genome of Portunus trituberculatus and its Hox gene families provides insights of decapod evolution.</title>
        <authorList>
            <person name="Jeong J.-H."/>
            <person name="Song I."/>
            <person name="Kim S."/>
            <person name="Choi T."/>
            <person name="Kim D."/>
            <person name="Ryu S."/>
            <person name="Kim W."/>
        </authorList>
    </citation>
    <scope>NUCLEOTIDE SEQUENCE [LARGE SCALE GENOMIC DNA]</scope>
    <source>
        <tissue evidence="2">Muscle</tissue>
    </source>
</reference>
<feature type="region of interest" description="Disordered" evidence="1">
    <location>
        <begin position="1"/>
        <end position="27"/>
    </location>
</feature>
<evidence type="ECO:0000313" key="3">
    <source>
        <dbReference type="Proteomes" id="UP000324222"/>
    </source>
</evidence>
<name>A0A5B7EHS7_PORTR</name>
<protein>
    <submittedName>
        <fullName evidence="2">Uncharacterized protein</fullName>
    </submittedName>
</protein>
<accession>A0A5B7EHS7</accession>
<comment type="caution">
    <text evidence="2">The sequence shown here is derived from an EMBL/GenBank/DDBJ whole genome shotgun (WGS) entry which is preliminary data.</text>
</comment>
<evidence type="ECO:0000256" key="1">
    <source>
        <dbReference type="SAM" id="MobiDB-lite"/>
    </source>
</evidence>
<dbReference type="Proteomes" id="UP000324222">
    <property type="component" value="Unassembled WGS sequence"/>
</dbReference>
<organism evidence="2 3">
    <name type="scientific">Portunus trituberculatus</name>
    <name type="common">Swimming crab</name>
    <name type="synonym">Neptunus trituberculatus</name>
    <dbReference type="NCBI Taxonomy" id="210409"/>
    <lineage>
        <taxon>Eukaryota</taxon>
        <taxon>Metazoa</taxon>
        <taxon>Ecdysozoa</taxon>
        <taxon>Arthropoda</taxon>
        <taxon>Crustacea</taxon>
        <taxon>Multicrustacea</taxon>
        <taxon>Malacostraca</taxon>
        <taxon>Eumalacostraca</taxon>
        <taxon>Eucarida</taxon>
        <taxon>Decapoda</taxon>
        <taxon>Pleocyemata</taxon>
        <taxon>Brachyura</taxon>
        <taxon>Eubrachyura</taxon>
        <taxon>Portunoidea</taxon>
        <taxon>Portunidae</taxon>
        <taxon>Portuninae</taxon>
        <taxon>Portunus</taxon>
    </lineage>
</organism>